<dbReference type="InterPro" id="IPR025479">
    <property type="entry name" value="DUF4329"/>
</dbReference>
<evidence type="ECO:0000313" key="3">
    <source>
        <dbReference type="EMBL" id="MEK0188284.1"/>
    </source>
</evidence>
<reference evidence="3 4" key="1">
    <citation type="journal article" date="2020" name="Harmful Algae">
        <title>Molecular and morphological characterization of a novel dihydroanatoxin-a producing Microcoleus species (cyanobacteria) from the Russian River, California, USA.</title>
        <authorList>
            <person name="Conklin K.Y."/>
            <person name="Stancheva R."/>
            <person name="Otten T.G."/>
            <person name="Fadness R."/>
            <person name="Boyer G.L."/>
            <person name="Read B."/>
            <person name="Zhang X."/>
            <person name="Sheath R.G."/>
        </authorList>
    </citation>
    <scope>NUCLEOTIDE SEQUENCE [LARGE SCALE GENOMIC DNA]</scope>
    <source>
        <strain evidence="3 4">PTRS2</strain>
    </source>
</reference>
<protein>
    <submittedName>
        <fullName evidence="3">DUF4329 domain-containing protein</fullName>
    </submittedName>
</protein>
<name>A0ABU8YV19_9CYAN</name>
<keyword evidence="4" id="KW-1185">Reference proteome</keyword>
<evidence type="ECO:0000313" key="4">
    <source>
        <dbReference type="Proteomes" id="UP001384579"/>
    </source>
</evidence>
<dbReference type="Proteomes" id="UP001384579">
    <property type="component" value="Unassembled WGS sequence"/>
</dbReference>
<evidence type="ECO:0000259" key="2">
    <source>
        <dbReference type="Pfam" id="PF14220"/>
    </source>
</evidence>
<gene>
    <name evidence="3" type="ORF">WMG39_26080</name>
</gene>
<sequence>MNQGYTEILNNPLIRIELKQAWEDSQPGVTGGHEEGGFILKDSAGNLSVVRWSVGNQNSIIVPAHPKCKIGEGAIVASFHTHPNTGGDYLQEPSETDKRAVRDDPDLKEASYVGEFVISQAKIYLIAQNGQVSEISDTSILLG</sequence>
<dbReference type="EMBL" id="JBBLXS010000566">
    <property type="protein sequence ID" value="MEK0188284.1"/>
    <property type="molecule type" value="Genomic_DNA"/>
</dbReference>
<organism evidence="3 4">
    <name type="scientific">Microcoleus anatoxicus PTRS2</name>
    <dbReference type="NCBI Taxonomy" id="2705321"/>
    <lineage>
        <taxon>Bacteria</taxon>
        <taxon>Bacillati</taxon>
        <taxon>Cyanobacteriota</taxon>
        <taxon>Cyanophyceae</taxon>
        <taxon>Oscillatoriophycideae</taxon>
        <taxon>Oscillatoriales</taxon>
        <taxon>Microcoleaceae</taxon>
        <taxon>Microcoleus</taxon>
        <taxon>Microcoleus anatoxicus</taxon>
    </lineage>
</organism>
<dbReference type="RefSeq" id="WP_340523307.1">
    <property type="nucleotide sequence ID" value="NZ_JBBLXS010000566.1"/>
</dbReference>
<accession>A0ABU8YV19</accession>
<feature type="region of interest" description="Disordered" evidence="1">
    <location>
        <begin position="84"/>
        <end position="104"/>
    </location>
</feature>
<feature type="compositionally biased region" description="Basic and acidic residues" evidence="1">
    <location>
        <begin position="95"/>
        <end position="104"/>
    </location>
</feature>
<dbReference type="Pfam" id="PF14220">
    <property type="entry name" value="DUF4329"/>
    <property type="match status" value="1"/>
</dbReference>
<evidence type="ECO:0000256" key="1">
    <source>
        <dbReference type="SAM" id="MobiDB-lite"/>
    </source>
</evidence>
<feature type="domain" description="DUF4329" evidence="2">
    <location>
        <begin position="29"/>
        <end position="114"/>
    </location>
</feature>
<proteinExistence type="predicted"/>
<comment type="caution">
    <text evidence="3">The sequence shown here is derived from an EMBL/GenBank/DDBJ whole genome shotgun (WGS) entry which is preliminary data.</text>
</comment>